<feature type="compositionally biased region" description="Basic and acidic residues" evidence="1">
    <location>
        <begin position="162"/>
        <end position="185"/>
    </location>
</feature>
<dbReference type="RefSeq" id="XP_007414035.1">
    <property type="nucleotide sequence ID" value="XM_007413973.1"/>
</dbReference>
<dbReference type="InParanoid" id="F4RY84"/>
<keyword evidence="2" id="KW-0732">Signal</keyword>
<name>F4RY84_MELLP</name>
<dbReference type="HOGENOM" id="CLU_565085_0_0_1"/>
<dbReference type="GeneID" id="18923927"/>
<evidence type="ECO:0008006" key="5">
    <source>
        <dbReference type="Google" id="ProtNLM"/>
    </source>
</evidence>
<evidence type="ECO:0000256" key="2">
    <source>
        <dbReference type="SAM" id="SignalP"/>
    </source>
</evidence>
<organism evidence="4">
    <name type="scientific">Melampsora larici-populina (strain 98AG31 / pathotype 3-4-7)</name>
    <name type="common">Poplar leaf rust fungus</name>
    <dbReference type="NCBI Taxonomy" id="747676"/>
    <lineage>
        <taxon>Eukaryota</taxon>
        <taxon>Fungi</taxon>
        <taxon>Dikarya</taxon>
        <taxon>Basidiomycota</taxon>
        <taxon>Pucciniomycotina</taxon>
        <taxon>Pucciniomycetes</taxon>
        <taxon>Pucciniales</taxon>
        <taxon>Melampsoraceae</taxon>
        <taxon>Melampsora</taxon>
    </lineage>
</organism>
<sequence>MNLIYVWLLVSYKIIFIVKGEILKDVDLLSTSEKDINHSKLNLETIPCYRKIKRRSFWGMGCKGHNVVTGIGNPQPKKKTSTSSSTNKNDKVQETRGPIPVSSQQFDQVQPPTRFEEDVSHTFFQAEQGPRTRTRNRPPRPPRPSKPKSSTNQPEGTTTIDSKPHKLSETEVQKESSKEPDHEEILPIPEPPSPSPWVIRLKKYQTTAAEFMQELKKSFRAIVLDHGDPEMDRMRDKITSFFERFWIWVKSIPKTYRSIFHQSNPLANLESFEFPDLITKLSSNLTYDNILQVAIFRRESEVLSPEKIQKDIDSYLNLQKLFSVGRTNELLRQRVIEYLSDSNAGHVKRRLEYDPELLGLTVPELSRALLIQTLAMTIKDPNETEKDRLDSTLLLKFIDSLGKSPYARFKIEKINQNLIDDPFKEKFEAVTPDLSYLNWKLGEKQRIRSSLDQRESMDLGIGSVRFNGIHQVDHLGSSSRRHQ</sequence>
<dbReference type="Proteomes" id="UP000001072">
    <property type="component" value="Unassembled WGS sequence"/>
</dbReference>
<evidence type="ECO:0000313" key="4">
    <source>
        <dbReference type="Proteomes" id="UP000001072"/>
    </source>
</evidence>
<keyword evidence="4" id="KW-1185">Reference proteome</keyword>
<protein>
    <recommendedName>
        <fullName evidence="5">Secreted protein</fullName>
    </recommendedName>
</protein>
<evidence type="ECO:0000256" key="1">
    <source>
        <dbReference type="SAM" id="MobiDB-lite"/>
    </source>
</evidence>
<dbReference type="VEuPathDB" id="FungiDB:MELLADRAFT_109973"/>
<dbReference type="KEGG" id="mlr:MELLADRAFT_109973"/>
<feature type="chain" id="PRO_5003321135" description="Secreted protein" evidence="2">
    <location>
        <begin position="21"/>
        <end position="483"/>
    </location>
</feature>
<dbReference type="OrthoDB" id="10448278at2759"/>
<feature type="compositionally biased region" description="Basic residues" evidence="1">
    <location>
        <begin position="132"/>
        <end position="146"/>
    </location>
</feature>
<gene>
    <name evidence="3" type="ORF">MELLADRAFT_109973</name>
</gene>
<evidence type="ECO:0000313" key="3">
    <source>
        <dbReference type="EMBL" id="EGG02633.1"/>
    </source>
</evidence>
<feature type="region of interest" description="Disordered" evidence="1">
    <location>
        <begin position="66"/>
        <end position="192"/>
    </location>
</feature>
<accession>F4RY84</accession>
<reference evidence="4" key="1">
    <citation type="journal article" date="2011" name="Proc. Natl. Acad. Sci. U.S.A.">
        <title>Obligate biotrophy features unraveled by the genomic analysis of rust fungi.</title>
        <authorList>
            <person name="Duplessis S."/>
            <person name="Cuomo C.A."/>
            <person name="Lin Y.-C."/>
            <person name="Aerts A."/>
            <person name="Tisserant E."/>
            <person name="Veneault-Fourrey C."/>
            <person name="Joly D.L."/>
            <person name="Hacquard S."/>
            <person name="Amselem J."/>
            <person name="Cantarel B.L."/>
            <person name="Chiu R."/>
            <person name="Coutinho P.M."/>
            <person name="Feau N."/>
            <person name="Field M."/>
            <person name="Frey P."/>
            <person name="Gelhaye E."/>
            <person name="Goldberg J."/>
            <person name="Grabherr M.G."/>
            <person name="Kodira C.D."/>
            <person name="Kohler A."/>
            <person name="Kuees U."/>
            <person name="Lindquist E.A."/>
            <person name="Lucas S.M."/>
            <person name="Mago R."/>
            <person name="Mauceli E."/>
            <person name="Morin E."/>
            <person name="Murat C."/>
            <person name="Pangilinan J.L."/>
            <person name="Park R."/>
            <person name="Pearson M."/>
            <person name="Quesneville H."/>
            <person name="Rouhier N."/>
            <person name="Sakthikumar S."/>
            <person name="Salamov A.A."/>
            <person name="Schmutz J."/>
            <person name="Selles B."/>
            <person name="Shapiro H."/>
            <person name="Tanguay P."/>
            <person name="Tuskan G.A."/>
            <person name="Henrissat B."/>
            <person name="Van de Peer Y."/>
            <person name="Rouze P."/>
            <person name="Ellis J.G."/>
            <person name="Dodds P.N."/>
            <person name="Schein J.E."/>
            <person name="Zhong S."/>
            <person name="Hamelin R.C."/>
            <person name="Grigoriev I.V."/>
            <person name="Szabo L.J."/>
            <person name="Martin F."/>
        </authorList>
    </citation>
    <scope>NUCLEOTIDE SEQUENCE [LARGE SCALE GENOMIC DNA]</scope>
    <source>
        <strain evidence="4">98AG31 / pathotype 3-4-7</strain>
    </source>
</reference>
<feature type="signal peptide" evidence="2">
    <location>
        <begin position="1"/>
        <end position="20"/>
    </location>
</feature>
<dbReference type="EMBL" id="GL883129">
    <property type="protein sequence ID" value="EGG02633.1"/>
    <property type="molecule type" value="Genomic_DNA"/>
</dbReference>
<feature type="compositionally biased region" description="Polar residues" evidence="1">
    <location>
        <begin position="101"/>
        <end position="111"/>
    </location>
</feature>
<proteinExistence type="predicted"/>
<dbReference type="AlphaFoldDB" id="F4RY84"/>